<evidence type="ECO:0000313" key="9">
    <source>
        <dbReference type="EMBL" id="DAF60852.1"/>
    </source>
</evidence>
<dbReference type="Pfam" id="PF01471">
    <property type="entry name" value="PG_binding_1"/>
    <property type="match status" value="1"/>
</dbReference>
<dbReference type="GO" id="GO:0008745">
    <property type="term" value="F:N-acetylmuramoyl-L-alanine amidase activity"/>
    <property type="evidence" value="ECO:0007669"/>
    <property type="project" value="UniProtKB-EC"/>
</dbReference>
<dbReference type="PANTHER" id="PTHR30417">
    <property type="entry name" value="N-ACETYLMURAMOYL-L-ALANINE AMIDASE AMID"/>
    <property type="match status" value="1"/>
</dbReference>
<evidence type="ECO:0000259" key="8">
    <source>
        <dbReference type="SMART" id="SM00644"/>
    </source>
</evidence>
<evidence type="ECO:0000256" key="5">
    <source>
        <dbReference type="ARBA" id="ARBA00022638"/>
    </source>
</evidence>
<dbReference type="GO" id="GO:0001897">
    <property type="term" value="P:symbiont-mediated cytolysis of host cell"/>
    <property type="evidence" value="ECO:0007669"/>
    <property type="project" value="UniProtKB-ARBA"/>
</dbReference>
<dbReference type="Gene3D" id="1.10.101.10">
    <property type="entry name" value="PGBD-like superfamily/PGBD"/>
    <property type="match status" value="1"/>
</dbReference>
<sequence length="295" mass="32850">MSYIFKTNIANKQNYGGVRALNTIKYLVYHYTGNDGDTDEGNGKHFHNHIVKASAHYFVDDDSVTQSVPDNYIAYSVGGKCQSSHHPLYKVCTNSNSISIEMCDCFKNGVIEITDKTLENAIELGEMLMKKYNISIDRVIRHYDVNGKACPNCNGLLNDTNWNAFKSRLNGAPVTNTVHNSKPSETPSKPSSYDQWVADLQAELNRQYNTGLAVDGLRGPRTLAACPLVRKGAKGNITRLIQKRLNSVGFHLATDGIFGNGTCHAVMVFQKNRGLYQDGKVGKKTWDWFLKGTKM</sequence>
<keyword evidence="7" id="KW-0961">Cell wall biogenesis/degradation</keyword>
<evidence type="ECO:0000256" key="1">
    <source>
        <dbReference type="ARBA" id="ARBA00001561"/>
    </source>
</evidence>
<keyword evidence="5" id="KW-0081">Bacteriolytic enzyme</keyword>
<dbReference type="Pfam" id="PF01510">
    <property type="entry name" value="Amidase_2"/>
    <property type="match status" value="1"/>
</dbReference>
<evidence type="ECO:0000256" key="7">
    <source>
        <dbReference type="ARBA" id="ARBA00023316"/>
    </source>
</evidence>
<dbReference type="InterPro" id="IPR036505">
    <property type="entry name" value="Amidase/PGRP_sf"/>
</dbReference>
<dbReference type="PANTHER" id="PTHR30417:SF1">
    <property type="entry name" value="N-ACETYLMURAMOYL-L-ALANINE AMIDASE AMID"/>
    <property type="match status" value="1"/>
</dbReference>
<evidence type="ECO:0000256" key="3">
    <source>
        <dbReference type="ARBA" id="ARBA00011901"/>
    </source>
</evidence>
<dbReference type="GO" id="GO:0009253">
    <property type="term" value="P:peptidoglycan catabolic process"/>
    <property type="evidence" value="ECO:0007669"/>
    <property type="project" value="InterPro"/>
</dbReference>
<dbReference type="InterPro" id="IPR002477">
    <property type="entry name" value="Peptidoglycan-bd-like"/>
</dbReference>
<name>A0A8S5TC09_9CAUD</name>
<dbReference type="SMART" id="SM00644">
    <property type="entry name" value="Ami_2"/>
    <property type="match status" value="1"/>
</dbReference>
<dbReference type="InterPro" id="IPR036366">
    <property type="entry name" value="PGBDSf"/>
</dbReference>
<dbReference type="EMBL" id="BK032798">
    <property type="protein sequence ID" value="DAF60852.1"/>
    <property type="molecule type" value="Genomic_DNA"/>
</dbReference>
<dbReference type="InterPro" id="IPR036365">
    <property type="entry name" value="PGBD-like_sf"/>
</dbReference>
<comment type="catalytic activity">
    <reaction evidence="1">
        <text>Hydrolyzes the link between N-acetylmuramoyl residues and L-amino acid residues in certain cell-wall glycopeptides.</text>
        <dbReference type="EC" id="3.5.1.28"/>
    </reaction>
</comment>
<keyword evidence="4" id="KW-0929">Antimicrobial</keyword>
<dbReference type="SUPFAM" id="SSF55846">
    <property type="entry name" value="N-acetylmuramoyl-L-alanine amidase-like"/>
    <property type="match status" value="1"/>
</dbReference>
<keyword evidence="6" id="KW-0378">Hydrolase</keyword>
<evidence type="ECO:0000256" key="6">
    <source>
        <dbReference type="ARBA" id="ARBA00022801"/>
    </source>
</evidence>
<dbReference type="InterPro" id="IPR051206">
    <property type="entry name" value="NAMLAA_amidase_2"/>
</dbReference>
<dbReference type="GO" id="GO:0042742">
    <property type="term" value="P:defense response to bacterium"/>
    <property type="evidence" value="ECO:0007669"/>
    <property type="project" value="UniProtKB-KW"/>
</dbReference>
<organism evidence="9">
    <name type="scientific">Siphoviridae sp. ctVDC13</name>
    <dbReference type="NCBI Taxonomy" id="2827880"/>
    <lineage>
        <taxon>Viruses</taxon>
        <taxon>Duplodnaviria</taxon>
        <taxon>Heunggongvirae</taxon>
        <taxon>Uroviricota</taxon>
        <taxon>Caudoviricetes</taxon>
    </lineage>
</organism>
<proteinExistence type="inferred from homology"/>
<feature type="domain" description="N-acetylmuramoyl-L-alanine amidase" evidence="8">
    <location>
        <begin position="12"/>
        <end position="169"/>
    </location>
</feature>
<comment type="similarity">
    <text evidence="2">Belongs to the N-acetylmuramoyl-L-alanine amidase 2 family.</text>
</comment>
<dbReference type="GO" id="GO:0009254">
    <property type="term" value="P:peptidoglycan turnover"/>
    <property type="evidence" value="ECO:0007669"/>
    <property type="project" value="TreeGrafter"/>
</dbReference>
<reference evidence="9" key="1">
    <citation type="journal article" date="2021" name="Proc. Natl. Acad. Sci. U.S.A.">
        <title>A Catalog of Tens of Thousands of Viruses from Human Metagenomes Reveals Hidden Associations with Chronic Diseases.</title>
        <authorList>
            <person name="Tisza M.J."/>
            <person name="Buck C.B."/>
        </authorList>
    </citation>
    <scope>NUCLEOTIDE SEQUENCE</scope>
    <source>
        <strain evidence="9">CtVDC13</strain>
    </source>
</reference>
<dbReference type="Gene3D" id="3.40.80.10">
    <property type="entry name" value="Peptidoglycan recognition protein-like"/>
    <property type="match status" value="1"/>
</dbReference>
<dbReference type="InterPro" id="IPR002502">
    <property type="entry name" value="Amidase_domain"/>
</dbReference>
<dbReference type="EC" id="3.5.1.28" evidence="3"/>
<dbReference type="GO" id="GO:0071555">
    <property type="term" value="P:cell wall organization"/>
    <property type="evidence" value="ECO:0007669"/>
    <property type="project" value="UniProtKB-KW"/>
</dbReference>
<dbReference type="CDD" id="cd06583">
    <property type="entry name" value="PGRP"/>
    <property type="match status" value="1"/>
</dbReference>
<protein>
    <recommendedName>
        <fullName evidence="3">N-acetylmuramoyl-L-alanine amidase</fullName>
        <ecNumber evidence="3">3.5.1.28</ecNumber>
    </recommendedName>
</protein>
<accession>A0A8S5TC09</accession>
<dbReference type="SUPFAM" id="SSF47090">
    <property type="entry name" value="PGBD-like"/>
    <property type="match status" value="1"/>
</dbReference>
<evidence type="ECO:0000256" key="2">
    <source>
        <dbReference type="ARBA" id="ARBA00007553"/>
    </source>
</evidence>
<evidence type="ECO:0000256" key="4">
    <source>
        <dbReference type="ARBA" id="ARBA00022529"/>
    </source>
</evidence>